<gene>
    <name evidence="2" type="ORF">CCMP2556_LOCUS844</name>
</gene>
<feature type="region of interest" description="Disordered" evidence="1">
    <location>
        <begin position="54"/>
        <end position="151"/>
    </location>
</feature>
<proteinExistence type="predicted"/>
<evidence type="ECO:0000313" key="3">
    <source>
        <dbReference type="Proteomes" id="UP001642484"/>
    </source>
</evidence>
<dbReference type="EMBL" id="CAXAMN010000269">
    <property type="protein sequence ID" value="CAK8987364.1"/>
    <property type="molecule type" value="Genomic_DNA"/>
</dbReference>
<feature type="compositionally biased region" description="Polar residues" evidence="1">
    <location>
        <begin position="203"/>
        <end position="212"/>
    </location>
</feature>
<feature type="compositionally biased region" description="Basic and acidic residues" evidence="1">
    <location>
        <begin position="13"/>
        <end position="29"/>
    </location>
</feature>
<evidence type="ECO:0000313" key="2">
    <source>
        <dbReference type="EMBL" id="CAK8987364.1"/>
    </source>
</evidence>
<evidence type="ECO:0000256" key="1">
    <source>
        <dbReference type="SAM" id="MobiDB-lite"/>
    </source>
</evidence>
<feature type="region of interest" description="Disordered" evidence="1">
    <location>
        <begin position="176"/>
        <end position="249"/>
    </location>
</feature>
<keyword evidence="3" id="KW-1185">Reference proteome</keyword>
<dbReference type="Proteomes" id="UP001642484">
    <property type="component" value="Unassembled WGS sequence"/>
</dbReference>
<comment type="caution">
    <text evidence="2">The sequence shown here is derived from an EMBL/GenBank/DDBJ whole genome shotgun (WGS) entry which is preliminary data.</text>
</comment>
<accession>A0ABP0HDZ2</accession>
<organism evidence="2 3">
    <name type="scientific">Durusdinium trenchii</name>
    <dbReference type="NCBI Taxonomy" id="1381693"/>
    <lineage>
        <taxon>Eukaryota</taxon>
        <taxon>Sar</taxon>
        <taxon>Alveolata</taxon>
        <taxon>Dinophyceae</taxon>
        <taxon>Suessiales</taxon>
        <taxon>Symbiodiniaceae</taxon>
        <taxon>Durusdinium</taxon>
    </lineage>
</organism>
<reference evidence="2 3" key="1">
    <citation type="submission" date="2024-02" db="EMBL/GenBank/DDBJ databases">
        <authorList>
            <person name="Chen Y."/>
            <person name="Shah S."/>
            <person name="Dougan E. K."/>
            <person name="Thang M."/>
            <person name="Chan C."/>
        </authorList>
    </citation>
    <scope>NUCLEOTIDE SEQUENCE [LARGE SCALE GENOMIC DNA]</scope>
</reference>
<feature type="compositionally biased region" description="Low complexity" evidence="1">
    <location>
        <begin position="62"/>
        <end position="80"/>
    </location>
</feature>
<protein>
    <submittedName>
        <fullName evidence="2">Uncharacterized protein</fullName>
    </submittedName>
</protein>
<sequence>MPLHPSMRLNLKAPHDHDDHPAGVQPREDAVTLDRYKIDEVIDTTVVKEHPDMPGEKLYYVDPAPAAASTSSDSSSYSDSGSEDEASPKVLIGSKAAKKVPPPTPVDSETGGKAAKQVGSETEGKAAEQVPPPTPVDPEMGGKAKQVPPPPVVEVAGKAVGEQVPPPIAVEMGGKAVGEQVPPPTAVATEARVGDPMLVDQVQDPSKGNSASKDPAEVEAISSEEEGGESERSVQGSETVGERPGQAVGRIGQGYFSHFNLDGEGCFGGYPAGAKEGQRCFEEPAGTAISPCQRGNCGSACDKETKKGIGEAYFGPGEDPCGRGTTLCPRG</sequence>
<feature type="region of interest" description="Disordered" evidence="1">
    <location>
        <begin position="1"/>
        <end position="29"/>
    </location>
</feature>
<name>A0ABP0HDZ2_9DINO</name>